<evidence type="ECO:0000256" key="1">
    <source>
        <dbReference type="SAM" id="Coils"/>
    </source>
</evidence>
<evidence type="ECO:0000313" key="3">
    <source>
        <dbReference type="Proteomes" id="UP001319921"/>
    </source>
</evidence>
<gene>
    <name evidence="2" type="ORF">SACC_18910</name>
</gene>
<accession>A0AAQ4CSU3</accession>
<protein>
    <submittedName>
        <fullName evidence="2">Uncharacterized protein</fullName>
    </submittedName>
</protein>
<keyword evidence="1" id="KW-0175">Coiled coil</keyword>
<proteinExistence type="predicted"/>
<reference evidence="2 3" key="1">
    <citation type="journal article" date="2022" name="Microbiol. Resour. Announc.">
        <title>Complete Genome Sequence of the Hyperthermophilic and Acidophilic Archaeon Saccharolobus caldissimus Strain HS-3T.</title>
        <authorList>
            <person name="Sakai H.D."/>
            <person name="Kurosawa N."/>
        </authorList>
    </citation>
    <scope>NUCLEOTIDE SEQUENCE [LARGE SCALE GENOMIC DNA]</scope>
    <source>
        <strain evidence="2 3">JCM32116</strain>
    </source>
</reference>
<dbReference type="Proteomes" id="UP001319921">
    <property type="component" value="Chromosome"/>
</dbReference>
<dbReference type="GeneID" id="68866621"/>
<dbReference type="AlphaFoldDB" id="A0AAQ4CSU3"/>
<dbReference type="KEGG" id="scas:SACC_18910"/>
<sequence length="104" mass="12134">MPTIHLSLPEWMYDELKQKADELGIQMTDLVKLFIKKGLEGDFDENKEKEDKQNTTTYEESIAFLEAKVAQLDALLIEVLKKLQMLEEEREDSEEEVEIVNSDK</sequence>
<dbReference type="EMBL" id="AP025226">
    <property type="protein sequence ID" value="BDB98874.1"/>
    <property type="molecule type" value="Genomic_DNA"/>
</dbReference>
<feature type="coiled-coil region" evidence="1">
    <location>
        <begin position="69"/>
        <end position="103"/>
    </location>
</feature>
<organism evidence="2 3">
    <name type="scientific">Saccharolobus caldissimus</name>
    <dbReference type="NCBI Taxonomy" id="1702097"/>
    <lineage>
        <taxon>Archaea</taxon>
        <taxon>Thermoproteota</taxon>
        <taxon>Thermoprotei</taxon>
        <taxon>Sulfolobales</taxon>
        <taxon>Sulfolobaceae</taxon>
        <taxon>Saccharolobus</taxon>
    </lineage>
</organism>
<name>A0AAQ4CSU3_9CREN</name>
<keyword evidence="3" id="KW-1185">Reference proteome</keyword>
<dbReference type="RefSeq" id="WP_229569238.1">
    <property type="nucleotide sequence ID" value="NZ_AP025226.1"/>
</dbReference>
<evidence type="ECO:0000313" key="2">
    <source>
        <dbReference type="EMBL" id="BDB98874.1"/>
    </source>
</evidence>